<reference evidence="1" key="2">
    <citation type="submission" date="2021-09" db="EMBL/GenBank/DDBJ databases">
        <authorList>
            <person name="Jia N."/>
            <person name="Wang J."/>
            <person name="Shi W."/>
            <person name="Du L."/>
            <person name="Sun Y."/>
            <person name="Zhan W."/>
            <person name="Jiang J."/>
            <person name="Wang Q."/>
            <person name="Zhang B."/>
            <person name="Ji P."/>
            <person name="Sakyi L.B."/>
            <person name="Cui X."/>
            <person name="Yuan T."/>
            <person name="Jiang B."/>
            <person name="Yang W."/>
            <person name="Lam T.T.-Y."/>
            <person name="Chang Q."/>
            <person name="Ding S."/>
            <person name="Wang X."/>
            <person name="Zhu J."/>
            <person name="Ruan X."/>
            <person name="Zhao L."/>
            <person name="Wei J."/>
            <person name="Que T."/>
            <person name="Du C."/>
            <person name="Cheng J."/>
            <person name="Dai P."/>
            <person name="Han X."/>
            <person name="Huang E."/>
            <person name="Gao Y."/>
            <person name="Liu J."/>
            <person name="Shao H."/>
            <person name="Ye R."/>
            <person name="Li L."/>
            <person name="Wei W."/>
            <person name="Wang X."/>
            <person name="Wang C."/>
            <person name="Huo Q."/>
            <person name="Li W."/>
            <person name="Guo W."/>
            <person name="Chen H."/>
            <person name="Chen S."/>
            <person name="Zhou L."/>
            <person name="Zhou L."/>
            <person name="Ni X."/>
            <person name="Tian J."/>
            <person name="Zhou Y."/>
            <person name="Sheng Y."/>
            <person name="Liu T."/>
            <person name="Pan Y."/>
            <person name="Xia L."/>
            <person name="Li J."/>
            <person name="Zhao F."/>
            <person name="Cao W."/>
        </authorList>
    </citation>
    <scope>NUCLEOTIDE SEQUENCE</scope>
    <source>
        <strain evidence="1">Rmic-2018</strain>
        <tissue evidence="1">Larvae</tissue>
    </source>
</reference>
<reference evidence="1" key="1">
    <citation type="journal article" date="2020" name="Cell">
        <title>Large-Scale Comparative Analyses of Tick Genomes Elucidate Their Genetic Diversity and Vector Capacities.</title>
        <authorList>
            <consortium name="Tick Genome and Microbiome Consortium (TIGMIC)"/>
            <person name="Jia N."/>
            <person name="Wang J."/>
            <person name="Shi W."/>
            <person name="Du L."/>
            <person name="Sun Y."/>
            <person name="Zhan W."/>
            <person name="Jiang J.F."/>
            <person name="Wang Q."/>
            <person name="Zhang B."/>
            <person name="Ji P."/>
            <person name="Bell-Sakyi L."/>
            <person name="Cui X.M."/>
            <person name="Yuan T.T."/>
            <person name="Jiang B.G."/>
            <person name="Yang W.F."/>
            <person name="Lam T.T."/>
            <person name="Chang Q.C."/>
            <person name="Ding S.J."/>
            <person name="Wang X.J."/>
            <person name="Zhu J.G."/>
            <person name="Ruan X.D."/>
            <person name="Zhao L."/>
            <person name="Wei J.T."/>
            <person name="Ye R.Z."/>
            <person name="Que T.C."/>
            <person name="Du C.H."/>
            <person name="Zhou Y.H."/>
            <person name="Cheng J.X."/>
            <person name="Dai P.F."/>
            <person name="Guo W.B."/>
            <person name="Han X.H."/>
            <person name="Huang E.J."/>
            <person name="Li L.F."/>
            <person name="Wei W."/>
            <person name="Gao Y.C."/>
            <person name="Liu J.Z."/>
            <person name="Shao H.Z."/>
            <person name="Wang X."/>
            <person name="Wang C.C."/>
            <person name="Yang T.C."/>
            <person name="Huo Q.B."/>
            <person name="Li W."/>
            <person name="Chen H.Y."/>
            <person name="Chen S.E."/>
            <person name="Zhou L.G."/>
            <person name="Ni X.B."/>
            <person name="Tian J.H."/>
            <person name="Sheng Y."/>
            <person name="Liu T."/>
            <person name="Pan Y.S."/>
            <person name="Xia L.Y."/>
            <person name="Li J."/>
            <person name="Zhao F."/>
            <person name="Cao W.C."/>
        </authorList>
    </citation>
    <scope>NUCLEOTIDE SEQUENCE</scope>
    <source>
        <strain evidence="1">Rmic-2018</strain>
    </source>
</reference>
<evidence type="ECO:0000313" key="2">
    <source>
        <dbReference type="Proteomes" id="UP000821866"/>
    </source>
</evidence>
<dbReference type="Proteomes" id="UP000821866">
    <property type="component" value="Unassembled WGS sequence"/>
</dbReference>
<evidence type="ECO:0000313" key="1">
    <source>
        <dbReference type="EMBL" id="KAH8026294.1"/>
    </source>
</evidence>
<gene>
    <name evidence="1" type="ORF">HPB51_019126</name>
</gene>
<accession>A0A9J6DW81</accession>
<dbReference type="EMBL" id="JABSTU010000007">
    <property type="protein sequence ID" value="KAH8026294.1"/>
    <property type="molecule type" value="Genomic_DNA"/>
</dbReference>
<protein>
    <submittedName>
        <fullName evidence="1">Uncharacterized protein</fullName>
    </submittedName>
</protein>
<proteinExistence type="predicted"/>
<comment type="caution">
    <text evidence="1">The sequence shown here is derived from an EMBL/GenBank/DDBJ whole genome shotgun (WGS) entry which is preliminary data.</text>
</comment>
<sequence>MSSEVRRNFATNIRFTLAADIDPFNLCSDEVVCDVKYYSHIELTDVKNHPVGCESFATRDKFKASKLVDAHNYVTGGWVQQHRVREFADGHCVSSSET</sequence>
<keyword evidence="2" id="KW-1185">Reference proteome</keyword>
<organism evidence="1 2">
    <name type="scientific">Rhipicephalus microplus</name>
    <name type="common">Cattle tick</name>
    <name type="synonym">Boophilus microplus</name>
    <dbReference type="NCBI Taxonomy" id="6941"/>
    <lineage>
        <taxon>Eukaryota</taxon>
        <taxon>Metazoa</taxon>
        <taxon>Ecdysozoa</taxon>
        <taxon>Arthropoda</taxon>
        <taxon>Chelicerata</taxon>
        <taxon>Arachnida</taxon>
        <taxon>Acari</taxon>
        <taxon>Parasitiformes</taxon>
        <taxon>Ixodida</taxon>
        <taxon>Ixodoidea</taxon>
        <taxon>Ixodidae</taxon>
        <taxon>Rhipicephalinae</taxon>
        <taxon>Rhipicephalus</taxon>
        <taxon>Boophilus</taxon>
    </lineage>
</organism>
<name>A0A9J6DW81_RHIMP</name>
<dbReference type="AlphaFoldDB" id="A0A9J6DW81"/>